<protein>
    <submittedName>
        <fullName evidence="2">Tropomyosin-2</fullName>
    </submittedName>
</protein>
<feature type="coiled-coil region" evidence="1">
    <location>
        <begin position="8"/>
        <end position="49"/>
    </location>
</feature>
<dbReference type="Gene3D" id="1.20.5.340">
    <property type="match status" value="1"/>
</dbReference>
<reference evidence="2" key="1">
    <citation type="journal article" date="2009" name="Nature">
        <title>The Schistosoma japonicum genome reveals features of host-parasite interplay.</title>
        <authorList>
            <person name="Liu F."/>
            <person name="Zhou Y."/>
            <person name="Wang Z.Q."/>
            <person name="Lu G."/>
            <person name="Zheng H."/>
            <person name="Brindley P.J."/>
            <person name="McManus D.P."/>
            <person name="Blair D."/>
            <person name="Zhang Q.H."/>
            <person name="Zhong Y."/>
            <person name="Wang S."/>
            <person name="Han Z.G."/>
            <person name="Chen Z."/>
        </authorList>
    </citation>
    <scope>NUCLEOTIDE SEQUENCE</scope>
    <source>
        <strain evidence="2">Anhui</strain>
    </source>
</reference>
<name>C1LNS3_SCHJA</name>
<dbReference type="SUPFAM" id="SSF57997">
    <property type="entry name" value="Tropomyosin"/>
    <property type="match status" value="1"/>
</dbReference>
<proteinExistence type="evidence at transcript level"/>
<dbReference type="EMBL" id="FN320625">
    <property type="protein sequence ID" value="CAX76351.1"/>
    <property type="molecule type" value="mRNA"/>
</dbReference>
<gene>
    <name evidence="2" type="primary">TMII</name>
</gene>
<evidence type="ECO:0000313" key="2">
    <source>
        <dbReference type="EMBL" id="CAX76351.1"/>
    </source>
</evidence>
<dbReference type="AlphaFoldDB" id="C1LNS3"/>
<keyword evidence="1" id="KW-0175">Coiled coil</keyword>
<sequence length="63" mass="7646">MEHIKKKMLAMKLDKENAVDEADQLEAKLREKELEMQTKMKKLLKLSRKFNKLIRIRKLHKLN</sequence>
<reference evidence="2" key="2">
    <citation type="submission" date="2009-03" db="EMBL/GenBank/DDBJ databases">
        <authorList>
            <person name="Gang L."/>
        </authorList>
    </citation>
    <scope>NUCLEOTIDE SEQUENCE</scope>
    <source>
        <strain evidence="2">Anhui</strain>
    </source>
</reference>
<accession>C1LNS3</accession>
<organism evidence="2">
    <name type="scientific">Schistosoma japonicum</name>
    <name type="common">Blood fluke</name>
    <dbReference type="NCBI Taxonomy" id="6182"/>
    <lineage>
        <taxon>Eukaryota</taxon>
        <taxon>Metazoa</taxon>
        <taxon>Spiralia</taxon>
        <taxon>Lophotrochozoa</taxon>
        <taxon>Platyhelminthes</taxon>
        <taxon>Trematoda</taxon>
        <taxon>Digenea</taxon>
        <taxon>Strigeidida</taxon>
        <taxon>Schistosomatoidea</taxon>
        <taxon>Schistosomatidae</taxon>
        <taxon>Schistosoma</taxon>
    </lineage>
</organism>
<evidence type="ECO:0000256" key="1">
    <source>
        <dbReference type="SAM" id="Coils"/>
    </source>
</evidence>